<evidence type="ECO:0000313" key="1">
    <source>
        <dbReference type="EMBL" id="MDI9860159.1"/>
    </source>
</evidence>
<dbReference type="PANTHER" id="PTHR20883">
    <property type="entry name" value="PHYTANOYL-COA DIOXYGENASE DOMAIN CONTAINING 1"/>
    <property type="match status" value="1"/>
</dbReference>
<gene>
    <name evidence="1" type="ORF">QM524_13145</name>
</gene>
<sequence>MAGLTFPDLSSMYQINAQQQSDYQQNGHILLHNIVNTEEIEIYRHLIHHGVERFNTEFRDMSERDTYGKAFLQVMNLWEVDDDIKKFTFAKRFAQIAADLMGVEKVRLYHDQALFKEAGGGHTPWHQDQYYWPIDTSNTITMWMPLIDISEEMGMLTFASGSHELGFLGNLAISDKSDDVLKNIVEEKGYPIVRASSMKAGDATFHAGWTLHHAPGNNSSKMREVMTIIFVADGAKVAEPKNSHQEADRQRWIKGLPVGSLVASELNPILNG</sequence>
<dbReference type="PROSITE" id="PS50007">
    <property type="entry name" value="PIPLC_X_DOMAIN"/>
    <property type="match status" value="1"/>
</dbReference>
<dbReference type="SUPFAM" id="SSF51197">
    <property type="entry name" value="Clavaminate synthase-like"/>
    <property type="match status" value="1"/>
</dbReference>
<dbReference type="Proteomes" id="UP001236507">
    <property type="component" value="Unassembled WGS sequence"/>
</dbReference>
<dbReference type="GO" id="GO:0051213">
    <property type="term" value="F:dioxygenase activity"/>
    <property type="evidence" value="ECO:0007669"/>
    <property type="project" value="UniProtKB-KW"/>
</dbReference>
<protein>
    <submittedName>
        <fullName evidence="1">Phytanoyl-CoA dioxygenase family protein</fullName>
    </submittedName>
</protein>
<reference evidence="1 2" key="1">
    <citation type="submission" date="2023-05" db="EMBL/GenBank/DDBJ databases">
        <title>Novel species of genus Flectobacillus isolated from stream in China.</title>
        <authorList>
            <person name="Lu H."/>
        </authorList>
    </citation>
    <scope>NUCLEOTIDE SEQUENCE [LARGE SCALE GENOMIC DNA]</scope>
    <source>
        <strain evidence="1 2">KCTC 42575</strain>
    </source>
</reference>
<keyword evidence="1" id="KW-0223">Dioxygenase</keyword>
<name>A0ABT6Y9B1_9BACT</name>
<dbReference type="Gene3D" id="2.60.120.620">
    <property type="entry name" value="q2cbj1_9rhob like domain"/>
    <property type="match status" value="1"/>
</dbReference>
<dbReference type="Pfam" id="PF05721">
    <property type="entry name" value="PhyH"/>
    <property type="match status" value="1"/>
</dbReference>
<proteinExistence type="predicted"/>
<evidence type="ECO:0000313" key="2">
    <source>
        <dbReference type="Proteomes" id="UP001236507"/>
    </source>
</evidence>
<accession>A0ABT6Y9B1</accession>
<keyword evidence="1" id="KW-0560">Oxidoreductase</keyword>
<comment type="caution">
    <text evidence="1">The sequence shown here is derived from an EMBL/GenBank/DDBJ whole genome shotgun (WGS) entry which is preliminary data.</text>
</comment>
<organism evidence="1 2">
    <name type="scientific">Flectobacillus roseus</name>
    <dbReference type="NCBI Taxonomy" id="502259"/>
    <lineage>
        <taxon>Bacteria</taxon>
        <taxon>Pseudomonadati</taxon>
        <taxon>Bacteroidota</taxon>
        <taxon>Cytophagia</taxon>
        <taxon>Cytophagales</taxon>
        <taxon>Flectobacillaceae</taxon>
        <taxon>Flectobacillus</taxon>
    </lineage>
</organism>
<keyword evidence="2" id="KW-1185">Reference proteome</keyword>
<dbReference type="RefSeq" id="WP_283344953.1">
    <property type="nucleotide sequence ID" value="NZ_JASHIF010000010.1"/>
</dbReference>
<dbReference type="EMBL" id="JASHIF010000010">
    <property type="protein sequence ID" value="MDI9860159.1"/>
    <property type="molecule type" value="Genomic_DNA"/>
</dbReference>
<dbReference type="PANTHER" id="PTHR20883:SF49">
    <property type="entry name" value="PHYTANOYL-COA DIOXYGENASE"/>
    <property type="match status" value="1"/>
</dbReference>
<dbReference type="InterPro" id="IPR008775">
    <property type="entry name" value="Phytyl_CoA_dOase-like"/>
</dbReference>